<dbReference type="InterPro" id="IPR021647">
    <property type="entry name" value="CusF_Ec"/>
</dbReference>
<dbReference type="InterPro" id="IPR042230">
    <property type="entry name" value="CusF_sf"/>
</dbReference>
<keyword evidence="3" id="KW-1185">Reference proteome</keyword>
<sequence length="133" mass="14249">MTQQASSLSSKFTITHKDNPMLNTRIAITPVIAAFVFAIGSAAHAQSTTVPPAPTASASADLSEGEIRKVDKEGKKLTIKHGPLKSLDMPGMTMVFSVSDEAVLDKLQVGEKVRFRAEKLNDAITVTRIEAAR</sequence>
<dbReference type="Proteomes" id="UP001385892">
    <property type="component" value="Unassembled WGS sequence"/>
</dbReference>
<proteinExistence type="predicted"/>
<dbReference type="Pfam" id="PF11604">
    <property type="entry name" value="CusF_Ec"/>
    <property type="match status" value="1"/>
</dbReference>
<organism evidence="2 3">
    <name type="scientific">Variovorax rhizosphaerae</name>
    <dbReference type="NCBI Taxonomy" id="1836200"/>
    <lineage>
        <taxon>Bacteria</taxon>
        <taxon>Pseudomonadati</taxon>
        <taxon>Pseudomonadota</taxon>
        <taxon>Betaproteobacteria</taxon>
        <taxon>Burkholderiales</taxon>
        <taxon>Comamonadaceae</taxon>
        <taxon>Variovorax</taxon>
    </lineage>
</organism>
<reference evidence="2 3" key="1">
    <citation type="submission" date="2024-03" db="EMBL/GenBank/DDBJ databases">
        <title>Novel species of the genus Variovorax.</title>
        <authorList>
            <person name="Liu Q."/>
            <person name="Xin Y.-H."/>
        </authorList>
    </citation>
    <scope>NUCLEOTIDE SEQUENCE [LARGE SCALE GENOMIC DNA]</scope>
    <source>
        <strain evidence="2 3">KACC 18900</strain>
    </source>
</reference>
<protein>
    <submittedName>
        <fullName evidence="2">Copper-binding protein</fullName>
    </submittedName>
</protein>
<feature type="compositionally biased region" description="Basic and acidic residues" evidence="1">
    <location>
        <begin position="65"/>
        <end position="74"/>
    </location>
</feature>
<feature type="region of interest" description="Disordered" evidence="1">
    <location>
        <begin position="46"/>
        <end position="74"/>
    </location>
</feature>
<name>A0ABU8WXZ3_9BURK</name>
<evidence type="ECO:0000313" key="2">
    <source>
        <dbReference type="EMBL" id="MEJ8852403.1"/>
    </source>
</evidence>
<feature type="compositionally biased region" description="Low complexity" evidence="1">
    <location>
        <begin position="46"/>
        <end position="60"/>
    </location>
</feature>
<evidence type="ECO:0000256" key="1">
    <source>
        <dbReference type="SAM" id="MobiDB-lite"/>
    </source>
</evidence>
<dbReference type="Gene3D" id="2.40.50.320">
    <property type="entry name" value="Copper binding periplasmic protein CusF"/>
    <property type="match status" value="1"/>
</dbReference>
<gene>
    <name evidence="2" type="ORF">WKW82_37675</name>
</gene>
<evidence type="ECO:0000313" key="3">
    <source>
        <dbReference type="Proteomes" id="UP001385892"/>
    </source>
</evidence>
<accession>A0ABU8WXZ3</accession>
<dbReference type="EMBL" id="JBBKZT010000039">
    <property type="protein sequence ID" value="MEJ8852403.1"/>
    <property type="molecule type" value="Genomic_DNA"/>
</dbReference>
<comment type="caution">
    <text evidence="2">The sequence shown here is derived from an EMBL/GenBank/DDBJ whole genome shotgun (WGS) entry which is preliminary data.</text>
</comment>